<dbReference type="InterPro" id="IPR001296">
    <property type="entry name" value="Glyco_trans_1"/>
</dbReference>
<organism evidence="3 4">
    <name type="scientific">Rhizobium helianthi</name>
    <dbReference type="NCBI Taxonomy" id="1132695"/>
    <lineage>
        <taxon>Bacteria</taxon>
        <taxon>Pseudomonadati</taxon>
        <taxon>Pseudomonadota</taxon>
        <taxon>Alphaproteobacteria</taxon>
        <taxon>Hyphomicrobiales</taxon>
        <taxon>Rhizobiaceae</taxon>
        <taxon>Rhizobium/Agrobacterium group</taxon>
        <taxon>Rhizobium</taxon>
    </lineage>
</organism>
<keyword evidence="4" id="KW-1185">Reference proteome</keyword>
<name>A0ABW4M2N2_9HYPH</name>
<dbReference type="RefSeq" id="WP_377398942.1">
    <property type="nucleotide sequence ID" value="NZ_JBHUEQ010000015.1"/>
</dbReference>
<dbReference type="Pfam" id="PF00534">
    <property type="entry name" value="Glycos_transf_1"/>
    <property type="match status" value="1"/>
</dbReference>
<dbReference type="CDD" id="cd03801">
    <property type="entry name" value="GT4_PimA-like"/>
    <property type="match status" value="1"/>
</dbReference>
<keyword evidence="3" id="KW-0808">Transferase</keyword>
<keyword evidence="3" id="KW-0328">Glycosyltransferase</keyword>
<dbReference type="Pfam" id="PF13439">
    <property type="entry name" value="Glyco_transf_4"/>
    <property type="match status" value="1"/>
</dbReference>
<evidence type="ECO:0000313" key="4">
    <source>
        <dbReference type="Proteomes" id="UP001597322"/>
    </source>
</evidence>
<dbReference type="EMBL" id="JBHUEQ010000015">
    <property type="protein sequence ID" value="MFD1745377.1"/>
    <property type="molecule type" value="Genomic_DNA"/>
</dbReference>
<dbReference type="GO" id="GO:0016757">
    <property type="term" value="F:glycosyltransferase activity"/>
    <property type="evidence" value="ECO:0007669"/>
    <property type="project" value="UniProtKB-KW"/>
</dbReference>
<dbReference type="PANTHER" id="PTHR12526:SF630">
    <property type="entry name" value="GLYCOSYLTRANSFERASE"/>
    <property type="match status" value="1"/>
</dbReference>
<evidence type="ECO:0000259" key="2">
    <source>
        <dbReference type="Pfam" id="PF13439"/>
    </source>
</evidence>
<feature type="domain" description="Glycosyltransferase subfamily 4-like N-terminal" evidence="2">
    <location>
        <begin position="83"/>
        <end position="159"/>
    </location>
</feature>
<dbReference type="Proteomes" id="UP001597322">
    <property type="component" value="Unassembled WGS sequence"/>
</dbReference>
<feature type="domain" description="Glycosyl transferase family 1" evidence="1">
    <location>
        <begin position="167"/>
        <end position="323"/>
    </location>
</feature>
<protein>
    <submittedName>
        <fullName evidence="3">Glycosyltransferase family 4 protein</fullName>
        <ecNumber evidence="3">2.4.-.-</ecNumber>
    </submittedName>
</protein>
<gene>
    <name evidence="3" type="ORF">ACFSE1_07900</name>
</gene>
<reference evidence="4" key="1">
    <citation type="journal article" date="2019" name="Int. J. Syst. Evol. Microbiol.">
        <title>The Global Catalogue of Microorganisms (GCM) 10K type strain sequencing project: providing services to taxonomists for standard genome sequencing and annotation.</title>
        <authorList>
            <consortium name="The Broad Institute Genomics Platform"/>
            <consortium name="The Broad Institute Genome Sequencing Center for Infectious Disease"/>
            <person name="Wu L."/>
            <person name="Ma J."/>
        </authorList>
    </citation>
    <scope>NUCLEOTIDE SEQUENCE [LARGE SCALE GENOMIC DNA]</scope>
    <source>
        <strain evidence="4">CG52</strain>
    </source>
</reference>
<evidence type="ECO:0000313" key="3">
    <source>
        <dbReference type="EMBL" id="MFD1745377.1"/>
    </source>
</evidence>
<dbReference type="PANTHER" id="PTHR12526">
    <property type="entry name" value="GLYCOSYLTRANSFERASE"/>
    <property type="match status" value="1"/>
</dbReference>
<dbReference type="InterPro" id="IPR028098">
    <property type="entry name" value="Glyco_trans_4-like_N"/>
</dbReference>
<dbReference type="SUPFAM" id="SSF53756">
    <property type="entry name" value="UDP-Glycosyltransferase/glycogen phosphorylase"/>
    <property type="match status" value="1"/>
</dbReference>
<comment type="caution">
    <text evidence="3">The sequence shown here is derived from an EMBL/GenBank/DDBJ whole genome shotgun (WGS) entry which is preliminary data.</text>
</comment>
<accession>A0ABW4M2N2</accession>
<dbReference type="Gene3D" id="3.40.50.2000">
    <property type="entry name" value="Glycogen Phosphorylase B"/>
    <property type="match status" value="2"/>
</dbReference>
<sequence length="347" mass="37567">MTNTMIFAFPGDLATNSGGYAYDRHVLFEMGKLGWSVSPLPLGAGFPFPTATTQLDAERLLSSLPDDTLVLIDGLAFGVLHEWAEREEKRLKIIALVHHPLALETGLEPADRLRLEVSERLALKAARHVIVTSPATARTLEGSYEVPSERITVAVPGTEPATRVPSRDEVPHIVSVGSLIRRKGHDVLLHALDRLRDLSWRATIAGSETLDPATATQIRALVKDLALQDRVAMTGELADVRELMATADIFALASRYEGYGMVFAEALAHGLPIVACRAGAVPEVVAHDAGILVEVDDVEAFADALRRLILDHDLRQQFGHAAAEAGARLPGWGDTARIISQKLRDVA</sequence>
<proteinExistence type="predicted"/>
<evidence type="ECO:0000259" key="1">
    <source>
        <dbReference type="Pfam" id="PF00534"/>
    </source>
</evidence>
<dbReference type="EC" id="2.4.-.-" evidence="3"/>